<dbReference type="OrthoDB" id="3191568at2759"/>
<dbReference type="AlphaFoldDB" id="A0A9P7AD17"/>
<comment type="caution">
    <text evidence="2">The sequence shown here is derived from an EMBL/GenBank/DDBJ whole genome shotgun (WGS) entry which is preliminary data.</text>
</comment>
<accession>A0A9P7AD17</accession>
<feature type="domain" description="DUF6593" evidence="1">
    <location>
        <begin position="100"/>
        <end position="205"/>
    </location>
</feature>
<dbReference type="Proteomes" id="UP000719766">
    <property type="component" value="Unassembled WGS sequence"/>
</dbReference>
<keyword evidence="3" id="KW-1185">Reference proteome</keyword>
<organism evidence="2 3">
    <name type="scientific">Suillus plorans</name>
    <dbReference type="NCBI Taxonomy" id="116603"/>
    <lineage>
        <taxon>Eukaryota</taxon>
        <taxon>Fungi</taxon>
        <taxon>Dikarya</taxon>
        <taxon>Basidiomycota</taxon>
        <taxon>Agaricomycotina</taxon>
        <taxon>Agaricomycetes</taxon>
        <taxon>Agaricomycetidae</taxon>
        <taxon>Boletales</taxon>
        <taxon>Suillineae</taxon>
        <taxon>Suillaceae</taxon>
        <taxon>Suillus</taxon>
    </lineage>
</organism>
<sequence length="238" mass="26402">MPLSCIAFMRWIVYQEWSCFKLSTHKFFIHSTVSLFTSAAMYGSNPFTAQDAWNAGNGQSTWDSSVPPPSIFGALPYPSVPSTLPGAITLKFTSLSPTILNCMVVGPRNETYFRVVTDGGGHTMLKDAQGSNIALLEWRDHPTVEVRSLVAKQPMGHWLRLSTDRSNRFMVHNGVGYSWRPHDRFLQLSIPGSYDVLARVSKIHDVVTLELTPHAIQLGLLELGVLATILLQCGKNID</sequence>
<protein>
    <recommendedName>
        <fullName evidence="1">DUF6593 domain-containing protein</fullName>
    </recommendedName>
</protein>
<evidence type="ECO:0000313" key="3">
    <source>
        <dbReference type="Proteomes" id="UP000719766"/>
    </source>
</evidence>
<dbReference type="RefSeq" id="XP_041154224.1">
    <property type="nucleotide sequence ID" value="XM_041304212.1"/>
</dbReference>
<name>A0A9P7AD17_9AGAM</name>
<dbReference type="Pfam" id="PF20236">
    <property type="entry name" value="DUF6593"/>
    <property type="match status" value="1"/>
</dbReference>
<dbReference type="EMBL" id="JABBWE010000087">
    <property type="protein sequence ID" value="KAG1786823.1"/>
    <property type="molecule type" value="Genomic_DNA"/>
</dbReference>
<evidence type="ECO:0000259" key="1">
    <source>
        <dbReference type="Pfam" id="PF20236"/>
    </source>
</evidence>
<proteinExistence type="predicted"/>
<reference evidence="2" key="1">
    <citation type="journal article" date="2020" name="New Phytol.">
        <title>Comparative genomics reveals dynamic genome evolution in host specialist ectomycorrhizal fungi.</title>
        <authorList>
            <person name="Lofgren L.A."/>
            <person name="Nguyen N.H."/>
            <person name="Vilgalys R."/>
            <person name="Ruytinx J."/>
            <person name="Liao H.L."/>
            <person name="Branco S."/>
            <person name="Kuo A."/>
            <person name="LaButti K."/>
            <person name="Lipzen A."/>
            <person name="Andreopoulos W."/>
            <person name="Pangilinan J."/>
            <person name="Riley R."/>
            <person name="Hundley H."/>
            <person name="Na H."/>
            <person name="Barry K."/>
            <person name="Grigoriev I.V."/>
            <person name="Stajich J.E."/>
            <person name="Kennedy P.G."/>
        </authorList>
    </citation>
    <scope>NUCLEOTIDE SEQUENCE</scope>
    <source>
        <strain evidence="2">S12</strain>
    </source>
</reference>
<dbReference type="GeneID" id="64597976"/>
<evidence type="ECO:0000313" key="2">
    <source>
        <dbReference type="EMBL" id="KAG1786823.1"/>
    </source>
</evidence>
<gene>
    <name evidence="2" type="ORF">HD556DRAFT_1412601</name>
</gene>
<dbReference type="InterPro" id="IPR046528">
    <property type="entry name" value="DUF6593"/>
</dbReference>